<evidence type="ECO:0000313" key="11">
    <source>
        <dbReference type="EMBL" id="WNC68410.1"/>
    </source>
</evidence>
<dbReference type="RefSeq" id="WP_348387566.1">
    <property type="nucleotide sequence ID" value="NZ_CP134146.1"/>
</dbReference>
<evidence type="ECO:0000256" key="10">
    <source>
        <dbReference type="SAM" id="Phobius"/>
    </source>
</evidence>
<dbReference type="SUPFAM" id="SSF54523">
    <property type="entry name" value="Pili subunits"/>
    <property type="match status" value="1"/>
</dbReference>
<evidence type="ECO:0000313" key="12">
    <source>
        <dbReference type="Proteomes" id="UP001248581"/>
    </source>
</evidence>
<dbReference type="Proteomes" id="UP001248581">
    <property type="component" value="Chromosome"/>
</dbReference>
<keyword evidence="9 10" id="KW-0472">Membrane</keyword>
<dbReference type="Pfam" id="PF07963">
    <property type="entry name" value="N_methyl"/>
    <property type="match status" value="1"/>
</dbReference>
<evidence type="ECO:0000256" key="4">
    <source>
        <dbReference type="ARBA" id="ARBA00022475"/>
    </source>
</evidence>
<keyword evidence="5" id="KW-0488">Methylation</keyword>
<evidence type="ECO:0000256" key="7">
    <source>
        <dbReference type="ARBA" id="ARBA00022692"/>
    </source>
</evidence>
<gene>
    <name evidence="11" type="primary">gspJ</name>
    <name evidence="11" type="ORF">RI845_18055</name>
</gene>
<proteinExistence type="inferred from homology"/>
<dbReference type="InterPro" id="IPR051621">
    <property type="entry name" value="T2SS_protein_J"/>
</dbReference>
<feature type="transmembrane region" description="Helical" evidence="10">
    <location>
        <begin position="12"/>
        <end position="34"/>
    </location>
</feature>
<keyword evidence="8 10" id="KW-1133">Transmembrane helix</keyword>
<evidence type="ECO:0000256" key="9">
    <source>
        <dbReference type="ARBA" id="ARBA00023136"/>
    </source>
</evidence>
<dbReference type="InterPro" id="IPR010055">
    <property type="entry name" value="T2SS_protein-GspJ"/>
</dbReference>
<dbReference type="PROSITE" id="PS00409">
    <property type="entry name" value="PROKAR_NTER_METHYL"/>
    <property type="match status" value="1"/>
</dbReference>
<evidence type="ECO:0000256" key="3">
    <source>
        <dbReference type="ARBA" id="ARBA00021539"/>
    </source>
</evidence>
<keyword evidence="4" id="KW-1003">Cell membrane</keyword>
<keyword evidence="6" id="KW-0997">Cell inner membrane</keyword>
<dbReference type="EMBL" id="CP134146">
    <property type="protein sequence ID" value="WNC68410.1"/>
    <property type="molecule type" value="Genomic_DNA"/>
</dbReference>
<dbReference type="InterPro" id="IPR012902">
    <property type="entry name" value="N_methyl_site"/>
</dbReference>
<comment type="similarity">
    <text evidence="2">Belongs to the GSP J family.</text>
</comment>
<comment type="subcellular location">
    <subcellularLocation>
        <location evidence="1">Cell inner membrane</location>
        <topology evidence="1">Single-pass membrane protein</topology>
    </subcellularLocation>
</comment>
<dbReference type="InterPro" id="IPR045584">
    <property type="entry name" value="Pilin-like"/>
</dbReference>
<dbReference type="NCBIfam" id="TIGR01711">
    <property type="entry name" value="gspJ"/>
    <property type="match status" value="1"/>
</dbReference>
<keyword evidence="12" id="KW-1185">Reference proteome</keyword>
<sequence length="207" mass="23341">MKSAKGFTLLEVLIAIVLFSLISLSSVKLLTAIIDSSDQGKAHSDRLNELQRAFLVMERDFIQMTRRSVRLNGDTPLKTFIHTNESTYSSNTHGIAFVRQGWKNPALLLPRSDVQAVSYQLEEDVLNRLHYVFVDAVIGEEPKVRPLISNVEKVDFEFFNGKQWVKNLPEEDLPMAVAIEIEIADMGLIRRQFLVPGVADPNAESDN</sequence>
<name>A0ABY9TI22_9GAMM</name>
<keyword evidence="7 10" id="KW-0812">Transmembrane</keyword>
<organism evidence="11 12">
    <name type="scientific">Thalassotalea nanhaiensis</name>
    <dbReference type="NCBI Taxonomy" id="3065648"/>
    <lineage>
        <taxon>Bacteria</taxon>
        <taxon>Pseudomonadati</taxon>
        <taxon>Pseudomonadota</taxon>
        <taxon>Gammaproteobacteria</taxon>
        <taxon>Alteromonadales</taxon>
        <taxon>Colwelliaceae</taxon>
        <taxon>Thalassotalea</taxon>
    </lineage>
</organism>
<evidence type="ECO:0000256" key="8">
    <source>
        <dbReference type="ARBA" id="ARBA00022989"/>
    </source>
</evidence>
<evidence type="ECO:0000256" key="6">
    <source>
        <dbReference type="ARBA" id="ARBA00022519"/>
    </source>
</evidence>
<reference evidence="12" key="1">
    <citation type="submission" date="2023-09" db="EMBL/GenBank/DDBJ databases">
        <authorList>
            <person name="Li S."/>
            <person name="Li X."/>
            <person name="Zhang C."/>
            <person name="Zhao Z."/>
        </authorList>
    </citation>
    <scope>NUCLEOTIDE SEQUENCE [LARGE SCALE GENOMIC DNA]</scope>
    <source>
        <strain evidence="12">SQ345</strain>
    </source>
</reference>
<dbReference type="Gene3D" id="2.10.70.20">
    <property type="entry name" value="gspk-gspi-gspj complex like domains"/>
    <property type="match status" value="1"/>
</dbReference>
<dbReference type="PANTHER" id="PTHR39583:SF2">
    <property type="entry name" value="TYPE II SECRETION SYSTEM PROTEIN J"/>
    <property type="match status" value="1"/>
</dbReference>
<evidence type="ECO:0000256" key="2">
    <source>
        <dbReference type="ARBA" id="ARBA00011084"/>
    </source>
</evidence>
<dbReference type="PANTHER" id="PTHR39583">
    <property type="entry name" value="TYPE II SECRETION SYSTEM PROTEIN J-RELATED"/>
    <property type="match status" value="1"/>
</dbReference>
<evidence type="ECO:0000256" key="5">
    <source>
        <dbReference type="ARBA" id="ARBA00022481"/>
    </source>
</evidence>
<evidence type="ECO:0000256" key="1">
    <source>
        <dbReference type="ARBA" id="ARBA00004377"/>
    </source>
</evidence>
<protein>
    <recommendedName>
        <fullName evidence="3">Type II secretion system protein J</fullName>
    </recommendedName>
</protein>
<dbReference type="Pfam" id="PF11612">
    <property type="entry name" value="T2SSJ"/>
    <property type="match status" value="1"/>
</dbReference>
<dbReference type="NCBIfam" id="TIGR02532">
    <property type="entry name" value="IV_pilin_GFxxxE"/>
    <property type="match status" value="1"/>
</dbReference>
<dbReference type="Gene3D" id="3.10.610.10">
    <property type="entry name" value="GSPII I/J protein-like"/>
    <property type="match status" value="1"/>
</dbReference>
<accession>A0ABY9TI22</accession>